<organism evidence="1 2">
    <name type="scientific">Camellia lanceoleosa</name>
    <dbReference type="NCBI Taxonomy" id="1840588"/>
    <lineage>
        <taxon>Eukaryota</taxon>
        <taxon>Viridiplantae</taxon>
        <taxon>Streptophyta</taxon>
        <taxon>Embryophyta</taxon>
        <taxon>Tracheophyta</taxon>
        <taxon>Spermatophyta</taxon>
        <taxon>Magnoliopsida</taxon>
        <taxon>eudicotyledons</taxon>
        <taxon>Gunneridae</taxon>
        <taxon>Pentapetalae</taxon>
        <taxon>asterids</taxon>
        <taxon>Ericales</taxon>
        <taxon>Theaceae</taxon>
        <taxon>Camellia</taxon>
    </lineage>
</organism>
<comment type="caution">
    <text evidence="1">The sequence shown here is derived from an EMBL/GenBank/DDBJ whole genome shotgun (WGS) entry which is preliminary data.</text>
</comment>
<protein>
    <submittedName>
        <fullName evidence="1">Protein phosphatase 2C 37</fullName>
    </submittedName>
</protein>
<evidence type="ECO:0000313" key="2">
    <source>
        <dbReference type="Proteomes" id="UP001060215"/>
    </source>
</evidence>
<name>A0ACC0FE64_9ERIC</name>
<dbReference type="Proteomes" id="UP001060215">
    <property type="component" value="Chromosome 15"/>
</dbReference>
<keyword evidence="2" id="KW-1185">Reference proteome</keyword>
<reference evidence="1 2" key="1">
    <citation type="journal article" date="2022" name="Plant J.">
        <title>Chromosome-level genome of Camellia lanceoleosa provides a valuable resource for understanding genome evolution and self-incompatibility.</title>
        <authorList>
            <person name="Gong W."/>
            <person name="Xiao S."/>
            <person name="Wang L."/>
            <person name="Liao Z."/>
            <person name="Chang Y."/>
            <person name="Mo W."/>
            <person name="Hu G."/>
            <person name="Li W."/>
            <person name="Zhao G."/>
            <person name="Zhu H."/>
            <person name="Hu X."/>
            <person name="Ji K."/>
            <person name="Xiang X."/>
            <person name="Song Q."/>
            <person name="Yuan D."/>
            <person name="Jin S."/>
            <person name="Zhang L."/>
        </authorList>
    </citation>
    <scope>NUCLEOTIDE SEQUENCE [LARGE SCALE GENOMIC DNA]</scope>
    <source>
        <strain evidence="1">SQ_2022a</strain>
    </source>
</reference>
<gene>
    <name evidence="1" type="ORF">LOK49_LG14G00233</name>
</gene>
<accession>A0ACC0FE64</accession>
<dbReference type="EMBL" id="CM045772">
    <property type="protein sequence ID" value="KAI7986868.1"/>
    <property type="molecule type" value="Genomic_DNA"/>
</dbReference>
<evidence type="ECO:0000313" key="1">
    <source>
        <dbReference type="EMBL" id="KAI7986868.1"/>
    </source>
</evidence>
<sequence>MAKICCRVVSDSEASTTCELSSQVARRRGMEIQRFKYVANVALPETSKGQKHKKLEHINAVNNSSSDGGKQFLESKNERSKTKESLISDRSENLSSSSSSLLSSSANQEMYPKFGVASVCGRRRDMEVN</sequence>
<proteinExistence type="predicted"/>